<evidence type="ECO:0000256" key="1">
    <source>
        <dbReference type="SAM" id="MobiDB-lite"/>
    </source>
</evidence>
<name>A0AA40KY31_9HYME</name>
<proteinExistence type="predicted"/>
<reference evidence="2" key="1">
    <citation type="submission" date="2021-10" db="EMBL/GenBank/DDBJ databases">
        <title>Melipona bicolor Genome sequencing and assembly.</title>
        <authorList>
            <person name="Araujo N.S."/>
            <person name="Arias M.C."/>
        </authorList>
    </citation>
    <scope>NUCLEOTIDE SEQUENCE</scope>
    <source>
        <strain evidence="2">USP_2M_L1-L4_2017</strain>
        <tissue evidence="2">Whole body</tissue>
    </source>
</reference>
<evidence type="ECO:0000313" key="3">
    <source>
        <dbReference type="Proteomes" id="UP001177670"/>
    </source>
</evidence>
<feature type="region of interest" description="Disordered" evidence="1">
    <location>
        <begin position="1"/>
        <end position="44"/>
    </location>
</feature>
<sequence length="171" mass="19189">MATLADRVMEPRLPQISNLEGSNMATSGSHSKESNNDESKMAAMQHQLAEVTHQLAAMRTKLEGSNMATSASHPKADNDESKMTAIQHQLAEMTHELAAIKTDFSRRRPFDRQPRFNDRRSRSRGRLLQAQQHTTTGYCYYHFNFGGHARNCKKPCSWSSNTVPVTQPSGN</sequence>
<protein>
    <submittedName>
        <fullName evidence="2">Uncharacterized protein</fullName>
    </submittedName>
</protein>
<feature type="compositionally biased region" description="Basic and acidic residues" evidence="1">
    <location>
        <begin position="108"/>
        <end position="120"/>
    </location>
</feature>
<gene>
    <name evidence="2" type="ORF">K0M31_001702</name>
</gene>
<accession>A0AA40KY31</accession>
<dbReference type="EMBL" id="JAHYIQ010000001">
    <property type="protein sequence ID" value="KAK1137178.1"/>
    <property type="molecule type" value="Genomic_DNA"/>
</dbReference>
<feature type="compositionally biased region" description="Polar residues" evidence="1">
    <location>
        <begin position="15"/>
        <end position="29"/>
    </location>
</feature>
<evidence type="ECO:0000313" key="2">
    <source>
        <dbReference type="EMBL" id="KAK1137178.1"/>
    </source>
</evidence>
<feature type="region of interest" description="Disordered" evidence="1">
    <location>
        <begin position="108"/>
        <end position="127"/>
    </location>
</feature>
<comment type="caution">
    <text evidence="2">The sequence shown here is derived from an EMBL/GenBank/DDBJ whole genome shotgun (WGS) entry which is preliminary data.</text>
</comment>
<dbReference type="Proteomes" id="UP001177670">
    <property type="component" value="Unassembled WGS sequence"/>
</dbReference>
<dbReference type="AlphaFoldDB" id="A0AA40KY31"/>
<feature type="compositionally biased region" description="Basic and acidic residues" evidence="1">
    <location>
        <begin position="30"/>
        <end position="40"/>
    </location>
</feature>
<keyword evidence="3" id="KW-1185">Reference proteome</keyword>
<organism evidence="2 3">
    <name type="scientific">Melipona bicolor</name>
    <dbReference type="NCBI Taxonomy" id="60889"/>
    <lineage>
        <taxon>Eukaryota</taxon>
        <taxon>Metazoa</taxon>
        <taxon>Ecdysozoa</taxon>
        <taxon>Arthropoda</taxon>
        <taxon>Hexapoda</taxon>
        <taxon>Insecta</taxon>
        <taxon>Pterygota</taxon>
        <taxon>Neoptera</taxon>
        <taxon>Endopterygota</taxon>
        <taxon>Hymenoptera</taxon>
        <taxon>Apocrita</taxon>
        <taxon>Aculeata</taxon>
        <taxon>Apoidea</taxon>
        <taxon>Anthophila</taxon>
        <taxon>Apidae</taxon>
        <taxon>Melipona</taxon>
    </lineage>
</organism>